<name>A0A1I0SJP2_9RHOB</name>
<protein>
    <submittedName>
        <fullName evidence="1">Long-chain acyl-CoA synthetase</fullName>
    </submittedName>
</protein>
<dbReference type="Proteomes" id="UP000182312">
    <property type="component" value="Unassembled WGS sequence"/>
</dbReference>
<dbReference type="AlphaFoldDB" id="A0A1I0SJP2"/>
<proteinExistence type="predicted"/>
<dbReference type="EMBL" id="FOJO01000001">
    <property type="protein sequence ID" value="SFA39729.1"/>
    <property type="molecule type" value="Genomic_DNA"/>
</dbReference>
<sequence length="43" mass="4943">MTDRQAPQGELHSIPALLVRNASRFGNRPAWREKEFGILILPR</sequence>
<evidence type="ECO:0000313" key="2">
    <source>
        <dbReference type="Proteomes" id="UP000182312"/>
    </source>
</evidence>
<accession>A0A1I0SJP2</accession>
<gene>
    <name evidence="1" type="ORF">SAMN04487972_101344</name>
</gene>
<organism evidence="1 2">
    <name type="scientific">Paracoccus halophilus</name>
    <dbReference type="NCBI Taxonomy" id="376733"/>
    <lineage>
        <taxon>Bacteria</taxon>
        <taxon>Pseudomonadati</taxon>
        <taxon>Pseudomonadota</taxon>
        <taxon>Alphaproteobacteria</taxon>
        <taxon>Rhodobacterales</taxon>
        <taxon>Paracoccaceae</taxon>
        <taxon>Paracoccus</taxon>
    </lineage>
</organism>
<reference evidence="1 2" key="1">
    <citation type="submission" date="2016-10" db="EMBL/GenBank/DDBJ databases">
        <authorList>
            <person name="de Groot N.N."/>
        </authorList>
    </citation>
    <scope>NUCLEOTIDE SEQUENCE [LARGE SCALE GENOMIC DNA]</scope>
    <source>
        <strain evidence="1 2">CGMCC 1.6117</strain>
    </source>
</reference>
<evidence type="ECO:0000313" key="1">
    <source>
        <dbReference type="EMBL" id="SFA39729.1"/>
    </source>
</evidence>